<evidence type="ECO:0000256" key="3">
    <source>
        <dbReference type="ARBA" id="ARBA00022741"/>
    </source>
</evidence>
<name>A0A7G9W5U1_ALKCA</name>
<protein>
    <submittedName>
        <fullName evidence="7">Glutathionylspermidine synthase family protein</fullName>
    </submittedName>
</protein>
<keyword evidence="4" id="KW-0067">ATP-binding</keyword>
<dbReference type="RefSeq" id="WP_213167716.1">
    <property type="nucleotide sequence ID" value="NZ_CP058559.1"/>
</dbReference>
<evidence type="ECO:0000256" key="2">
    <source>
        <dbReference type="ARBA" id="ARBA00022723"/>
    </source>
</evidence>
<organism evidence="7 8">
    <name type="scientific">Alkalicella caledoniensis</name>
    <dbReference type="NCBI Taxonomy" id="2731377"/>
    <lineage>
        <taxon>Bacteria</taxon>
        <taxon>Bacillati</taxon>
        <taxon>Bacillota</taxon>
        <taxon>Clostridia</taxon>
        <taxon>Eubacteriales</taxon>
        <taxon>Proteinivoracaceae</taxon>
        <taxon>Alkalicella</taxon>
    </lineage>
</organism>
<proteinExistence type="predicted"/>
<dbReference type="Proteomes" id="UP000516160">
    <property type="component" value="Chromosome"/>
</dbReference>
<dbReference type="Pfam" id="PF03738">
    <property type="entry name" value="GSP_synth"/>
    <property type="match status" value="1"/>
</dbReference>
<evidence type="ECO:0000256" key="4">
    <source>
        <dbReference type="ARBA" id="ARBA00022840"/>
    </source>
</evidence>
<gene>
    <name evidence="7" type="ORF">HYG86_04320</name>
</gene>
<sequence length="444" mass="51121">MQIEKKMTEAILNNPERYQEDFKNINEAVAKSKAIYKGEPVPHLYVPKIYTHSDVVTFEKALEGMMDVVNRTIELYLAEESVRELFGFDPKLDALIRLPHFYDAKVPMGRFDIFYYGNGEYKFCELNTDGSSAMNEQKELAQVLKQSQIMKDFDSSYSFETHELFHSWVHAVEDIYAQDQKNRGLKLKDKADTSIAIVDFIDKGSSIEFDVFAEAFKSEGYHCIIVDPRDIKVSDGQMYANGKVIDVVYRRLVTKDLMDRYDEIPEFIEGLFAGKTCVIGSIKTQVVHTKRFFEVLYHPTFRKYLSQDQIDFIESHVPYTKALMANDIQQYIDQKDNYIIKPVDYYASKGVCAGSDYTEASWKTLLEEKSQEDFIVQRYAPLSLVDNVLYDQGEGFLKHSFRTITGLFVYNEKFAGLYVRGGLNAIISGLHSGYTFATFVAKEK</sequence>
<evidence type="ECO:0000259" key="6">
    <source>
        <dbReference type="Pfam" id="PF03738"/>
    </source>
</evidence>
<keyword evidence="8" id="KW-1185">Reference proteome</keyword>
<evidence type="ECO:0000256" key="1">
    <source>
        <dbReference type="ARBA" id="ARBA00022598"/>
    </source>
</evidence>
<keyword evidence="2" id="KW-0479">Metal-binding</keyword>
<dbReference type="KEGG" id="acae:HYG86_04320"/>
<dbReference type="SUPFAM" id="SSF56059">
    <property type="entry name" value="Glutathione synthetase ATP-binding domain-like"/>
    <property type="match status" value="1"/>
</dbReference>
<keyword evidence="5" id="KW-0460">Magnesium</keyword>
<evidence type="ECO:0000313" key="8">
    <source>
        <dbReference type="Proteomes" id="UP000516160"/>
    </source>
</evidence>
<dbReference type="GO" id="GO:0046872">
    <property type="term" value="F:metal ion binding"/>
    <property type="evidence" value="ECO:0007669"/>
    <property type="project" value="UniProtKB-KW"/>
</dbReference>
<dbReference type="AlphaFoldDB" id="A0A7G9W5U1"/>
<dbReference type="GO" id="GO:0016874">
    <property type="term" value="F:ligase activity"/>
    <property type="evidence" value="ECO:0007669"/>
    <property type="project" value="UniProtKB-KW"/>
</dbReference>
<reference evidence="7 8" key="1">
    <citation type="submission" date="2020-07" db="EMBL/GenBank/DDBJ databases">
        <title>Alkalicella. sp. LB2 genome.</title>
        <authorList>
            <person name="Postec A."/>
            <person name="Quemeneur M."/>
        </authorList>
    </citation>
    <scope>NUCLEOTIDE SEQUENCE [LARGE SCALE GENOMIC DNA]</scope>
    <source>
        <strain evidence="7 8">LB2</strain>
    </source>
</reference>
<dbReference type="GO" id="GO:0005524">
    <property type="term" value="F:ATP binding"/>
    <property type="evidence" value="ECO:0007669"/>
    <property type="project" value="UniProtKB-KW"/>
</dbReference>
<evidence type="ECO:0000256" key="5">
    <source>
        <dbReference type="ARBA" id="ARBA00022842"/>
    </source>
</evidence>
<dbReference type="InterPro" id="IPR005494">
    <property type="entry name" value="GSPS_pre-ATP-grasp-like_dom"/>
</dbReference>
<keyword evidence="1" id="KW-0436">Ligase</keyword>
<accession>A0A7G9W5U1</accession>
<evidence type="ECO:0000313" key="7">
    <source>
        <dbReference type="EMBL" id="QNO14053.1"/>
    </source>
</evidence>
<keyword evidence="3" id="KW-0547">Nucleotide-binding</keyword>
<feature type="domain" description="Glutathionylspermidine synthase pre-ATP-grasp-like" evidence="6">
    <location>
        <begin position="51"/>
        <end position="427"/>
    </location>
</feature>
<dbReference type="EMBL" id="CP058559">
    <property type="protein sequence ID" value="QNO14053.1"/>
    <property type="molecule type" value="Genomic_DNA"/>
</dbReference>